<organism evidence="1 2">
    <name type="scientific">Diphasiastrum complanatum</name>
    <name type="common">Issler's clubmoss</name>
    <name type="synonym">Lycopodium complanatum</name>
    <dbReference type="NCBI Taxonomy" id="34168"/>
    <lineage>
        <taxon>Eukaryota</taxon>
        <taxon>Viridiplantae</taxon>
        <taxon>Streptophyta</taxon>
        <taxon>Embryophyta</taxon>
        <taxon>Tracheophyta</taxon>
        <taxon>Lycopodiopsida</taxon>
        <taxon>Lycopodiales</taxon>
        <taxon>Lycopodiaceae</taxon>
        <taxon>Lycopodioideae</taxon>
        <taxon>Diphasiastrum</taxon>
    </lineage>
</organism>
<keyword evidence="2" id="KW-1185">Reference proteome</keyword>
<evidence type="ECO:0000313" key="1">
    <source>
        <dbReference type="EMBL" id="KAJ7523569.1"/>
    </source>
</evidence>
<gene>
    <name evidence="1" type="ORF">O6H91_18G054600</name>
</gene>
<protein>
    <submittedName>
        <fullName evidence="1">Uncharacterized protein</fullName>
    </submittedName>
</protein>
<accession>A0ACC2B2J7</accession>
<sequence length="100" mass="11220">MCLLSSQCGSMLIMPMAESFDRPEEMAVSINAKFLFNVQCCQCISWCSPLELVVQYLLLECFHSFQALCAYIFLGGVVIVHPLVAQVQISFWEVFFLVGG</sequence>
<comment type="caution">
    <text evidence="1">The sequence shown here is derived from an EMBL/GenBank/DDBJ whole genome shotgun (WGS) entry which is preliminary data.</text>
</comment>
<name>A0ACC2B2J7_DIPCM</name>
<dbReference type="Proteomes" id="UP001162992">
    <property type="component" value="Chromosome 18"/>
</dbReference>
<dbReference type="EMBL" id="CM055109">
    <property type="protein sequence ID" value="KAJ7523569.1"/>
    <property type="molecule type" value="Genomic_DNA"/>
</dbReference>
<reference evidence="2" key="1">
    <citation type="journal article" date="2024" name="Proc. Natl. Acad. Sci. U.S.A.">
        <title>Extraordinary preservation of gene collinearity over three hundred million years revealed in homosporous lycophytes.</title>
        <authorList>
            <person name="Li C."/>
            <person name="Wickell D."/>
            <person name="Kuo L.Y."/>
            <person name="Chen X."/>
            <person name="Nie B."/>
            <person name="Liao X."/>
            <person name="Peng D."/>
            <person name="Ji J."/>
            <person name="Jenkins J."/>
            <person name="Williams M."/>
            <person name="Shu S."/>
            <person name="Plott C."/>
            <person name="Barry K."/>
            <person name="Rajasekar S."/>
            <person name="Grimwood J."/>
            <person name="Han X."/>
            <person name="Sun S."/>
            <person name="Hou Z."/>
            <person name="He W."/>
            <person name="Dai G."/>
            <person name="Sun C."/>
            <person name="Schmutz J."/>
            <person name="Leebens-Mack J.H."/>
            <person name="Li F.W."/>
            <person name="Wang L."/>
        </authorList>
    </citation>
    <scope>NUCLEOTIDE SEQUENCE [LARGE SCALE GENOMIC DNA]</scope>
    <source>
        <strain evidence="2">cv. PW_Plant_1</strain>
    </source>
</reference>
<evidence type="ECO:0000313" key="2">
    <source>
        <dbReference type="Proteomes" id="UP001162992"/>
    </source>
</evidence>
<proteinExistence type="predicted"/>